<dbReference type="Proteomes" id="UP001528040">
    <property type="component" value="Unassembled WGS sequence"/>
</dbReference>
<reference evidence="1 2" key="1">
    <citation type="submission" date="2023-01" db="EMBL/GenBank/DDBJ databases">
        <authorList>
            <person name="Yoon J.-W."/>
        </authorList>
    </citation>
    <scope>NUCLEOTIDE SEQUENCE [LARGE SCALE GENOMIC DNA]</scope>
    <source>
        <strain evidence="1 2">KMU-50</strain>
    </source>
</reference>
<proteinExistence type="predicted"/>
<name>A0ABT4W3B5_9RHOB</name>
<evidence type="ECO:0000313" key="1">
    <source>
        <dbReference type="EMBL" id="MDA5095006.1"/>
    </source>
</evidence>
<dbReference type="InterPro" id="IPR025855">
    <property type="entry name" value="Replic_Relax"/>
</dbReference>
<comment type="caution">
    <text evidence="1">The sequence shown here is derived from an EMBL/GenBank/DDBJ whole genome shotgun (WGS) entry which is preliminary data.</text>
</comment>
<dbReference type="EMBL" id="JAQIIO010000007">
    <property type="protein sequence ID" value="MDA5095006.1"/>
    <property type="molecule type" value="Genomic_DNA"/>
</dbReference>
<organism evidence="1 2">
    <name type="scientific">Aliiroseovarius salicola</name>
    <dbReference type="NCBI Taxonomy" id="3009082"/>
    <lineage>
        <taxon>Bacteria</taxon>
        <taxon>Pseudomonadati</taxon>
        <taxon>Pseudomonadota</taxon>
        <taxon>Alphaproteobacteria</taxon>
        <taxon>Rhodobacterales</taxon>
        <taxon>Paracoccaceae</taxon>
        <taxon>Aliiroseovarius</taxon>
    </lineage>
</organism>
<gene>
    <name evidence="1" type="ORF">O2N63_13025</name>
</gene>
<evidence type="ECO:0000313" key="2">
    <source>
        <dbReference type="Proteomes" id="UP001528040"/>
    </source>
</evidence>
<dbReference type="RefSeq" id="WP_271054714.1">
    <property type="nucleotide sequence ID" value="NZ_JAQIIO010000007.1"/>
</dbReference>
<dbReference type="Pfam" id="PF13814">
    <property type="entry name" value="Replic_Relax"/>
    <property type="match status" value="1"/>
</dbReference>
<protein>
    <submittedName>
        <fullName evidence="1">Replication-relaxation family protein</fullName>
    </submittedName>
</protein>
<sequence length="297" mass="33608">MKRETDSLGRATFAHIATRTGVRLTSRDLRWLKHIERHGPQSSSYLYESSKDTHRCRDTALRQMQKLRAGGYLMLPAQQRNTAHADFNAYIYDLTQKGRDALADLNLSEPTIRPHGHWVHDFMTACATASIDVAARHSGIEYIPGHKILAPQAASLAIPIGKRKLIPDQFFALNYGSSFRVFALEVDRGSEPKTSNAARKSYASSIQLYHTLIERQLYRSQYGLKANLLVLWVFSSKANEERFLEMVANHAGSAAANIMTQSVEGFQDSWRAPELWSHLFEGKWRRAKHTPVQISKG</sequence>
<accession>A0ABT4W3B5</accession>
<keyword evidence="2" id="KW-1185">Reference proteome</keyword>